<evidence type="ECO:0000259" key="13">
    <source>
        <dbReference type="Pfam" id="PF25879"/>
    </source>
</evidence>
<dbReference type="CDD" id="cd01433">
    <property type="entry name" value="Ribosomal_L16_L10e"/>
    <property type="match status" value="1"/>
</dbReference>
<dbReference type="Gene3D" id="3.30.1490.490">
    <property type="match status" value="1"/>
</dbReference>
<feature type="domain" description="Cell growth-regulating nucleolar protein-like winged helix" evidence="13">
    <location>
        <begin position="544"/>
        <end position="597"/>
    </location>
</feature>
<evidence type="ECO:0000256" key="8">
    <source>
        <dbReference type="ARBA" id="ARBA00023242"/>
    </source>
</evidence>
<evidence type="ECO:0000256" key="10">
    <source>
        <dbReference type="SAM" id="Phobius"/>
    </source>
</evidence>
<keyword evidence="15" id="KW-1185">Reference proteome</keyword>
<dbReference type="InterPro" id="IPR014898">
    <property type="entry name" value="Znf_C2H2_LYAR"/>
</dbReference>
<organism evidence="14 15">
    <name type="scientific">Acanthocheilonema viteae</name>
    <name type="common">Filarial nematode worm</name>
    <name type="synonym">Dipetalonema viteae</name>
    <dbReference type="NCBI Taxonomy" id="6277"/>
    <lineage>
        <taxon>Eukaryota</taxon>
        <taxon>Metazoa</taxon>
        <taxon>Ecdysozoa</taxon>
        <taxon>Nematoda</taxon>
        <taxon>Chromadorea</taxon>
        <taxon>Rhabditida</taxon>
        <taxon>Spirurina</taxon>
        <taxon>Spiruromorpha</taxon>
        <taxon>Filarioidea</taxon>
        <taxon>Onchocercidae</taxon>
        <taxon>Acanthocheilonema</taxon>
    </lineage>
</organism>
<keyword evidence="5" id="KW-0863">Zinc-finger</keyword>
<dbReference type="OrthoDB" id="68581at2759"/>
<dbReference type="InterPro" id="IPR047873">
    <property type="entry name" value="Ribosomal_uL16"/>
</dbReference>
<dbReference type="SUPFAM" id="SSF57667">
    <property type="entry name" value="beta-beta-alpha zinc fingers"/>
    <property type="match status" value="1"/>
</dbReference>
<dbReference type="GO" id="GO:0003735">
    <property type="term" value="F:structural constituent of ribosome"/>
    <property type="evidence" value="ECO:0007669"/>
    <property type="project" value="InterPro"/>
</dbReference>
<evidence type="ECO:0000256" key="1">
    <source>
        <dbReference type="ARBA" id="ARBA00004123"/>
    </source>
</evidence>
<evidence type="ECO:0008006" key="16">
    <source>
        <dbReference type="Google" id="ProtNLM"/>
    </source>
</evidence>
<dbReference type="STRING" id="6277.A0A498SBL4"/>
<evidence type="ECO:0000256" key="4">
    <source>
        <dbReference type="ARBA" id="ARBA00022737"/>
    </source>
</evidence>
<dbReference type="PANTHER" id="PTHR13100">
    <property type="entry name" value="CELL GROWTH-REGULATING NUCLEOLAR PROTEIN LYAR"/>
    <property type="match status" value="1"/>
</dbReference>
<evidence type="ECO:0000256" key="2">
    <source>
        <dbReference type="ARBA" id="ARBA00008931"/>
    </source>
</evidence>
<feature type="transmembrane region" description="Helical" evidence="10">
    <location>
        <begin position="262"/>
        <end position="285"/>
    </location>
</feature>
<dbReference type="GO" id="GO:0008270">
    <property type="term" value="F:zinc ion binding"/>
    <property type="evidence" value="ECO:0007669"/>
    <property type="project" value="UniProtKB-KW"/>
</dbReference>
<dbReference type="SUPFAM" id="SSF54686">
    <property type="entry name" value="Ribosomal protein L16p/L10e"/>
    <property type="match status" value="1"/>
</dbReference>
<comment type="subcellular location">
    <subcellularLocation>
        <location evidence="1">Nucleus</location>
    </subcellularLocation>
</comment>
<keyword evidence="8" id="KW-0539">Nucleus</keyword>
<dbReference type="Gene3D" id="3.90.1170.10">
    <property type="entry name" value="Ribosomal protein L10e/L16"/>
    <property type="match status" value="1"/>
</dbReference>
<dbReference type="GO" id="GO:1990904">
    <property type="term" value="C:ribonucleoprotein complex"/>
    <property type="evidence" value="ECO:0007669"/>
    <property type="project" value="UniProtKB-KW"/>
</dbReference>
<comment type="similarity">
    <text evidence="2">Belongs to the universal ribosomal protein uL16 family.</text>
</comment>
<dbReference type="InterPro" id="IPR058719">
    <property type="entry name" value="WHD_LYAR"/>
</dbReference>
<evidence type="ECO:0000256" key="7">
    <source>
        <dbReference type="ARBA" id="ARBA00022980"/>
    </source>
</evidence>
<dbReference type="InterPro" id="IPR016180">
    <property type="entry name" value="Ribosomal_uL16_dom"/>
</dbReference>
<dbReference type="InterPro" id="IPR039999">
    <property type="entry name" value="LYAR"/>
</dbReference>
<keyword evidence="10" id="KW-0472">Membrane</keyword>
<dbReference type="InterPro" id="IPR036920">
    <property type="entry name" value="Ribosomal_uL16_sf"/>
</dbReference>
<accession>A0A498SBL4</accession>
<dbReference type="GO" id="GO:0006364">
    <property type="term" value="P:rRNA processing"/>
    <property type="evidence" value="ECO:0007669"/>
    <property type="project" value="TreeGrafter"/>
</dbReference>
<dbReference type="Pfam" id="PF25879">
    <property type="entry name" value="WHD_LYAR"/>
    <property type="match status" value="1"/>
</dbReference>
<keyword evidence="3" id="KW-0479">Metal-binding</keyword>
<evidence type="ECO:0000256" key="9">
    <source>
        <dbReference type="ARBA" id="ARBA00023274"/>
    </source>
</evidence>
<dbReference type="GO" id="GO:0005730">
    <property type="term" value="C:nucleolus"/>
    <property type="evidence" value="ECO:0007669"/>
    <property type="project" value="TreeGrafter"/>
</dbReference>
<dbReference type="Pfam" id="PF00252">
    <property type="entry name" value="Ribosomal_L16"/>
    <property type="match status" value="1"/>
</dbReference>
<name>A0A498SBL4_ACAVI</name>
<protein>
    <recommendedName>
        <fullName evidence="16">39S ribosomal protein L16, mitochondrial</fullName>
    </recommendedName>
</protein>
<dbReference type="AlphaFoldDB" id="A0A498SBL4"/>
<proteinExistence type="inferred from homology"/>
<sequence>MTESEINASCCPGAIDHSGAILVSGNVVIQLKMLLQRAKKSIWQNSIRFLRNNKKWLPKPEPETFENVVFPPNGEYKLPAMPEEPVYDPALGEQKFKSSKQLVSIRGVEEVHTELIHKQYGLAAVAGGFISSYDFNFIHYRLNRNLLKNQFAIWRVPAPWLPRTKKPIGAKPGSGKGNIHHYVTPVRAKRIILEVGGHILELEARAYLMYLCERFRFPVEFVSEKILEERKLQEKNIEETNNNGSQMALVGEEELLCFPFRWFVLVTAGLPFTALFLCISLALALHLDESTRTHCGVVNYLPSISAAVGSFSPERYIWRFFIALHSAPRIVEAFAFNCDRCSEALKKNQIDKHGFICRNTTYSCLDCGQAFSIETYKNHIKCVTENKKYGGKNYVEKENKGEAKQNRWIEQVERAIENVTDKGLKDLLQQIHGFNNIPRKEAKFINFLQNSIKIRNRDLCVKAWNCISEQAQKLQRETEKVELKKNGESCNSLDDKKGLKFKQEVSKTNGEKVEEIDTEKELKKNGINDDSSNAEQGILTCNMKKFKWKRAIKRALKEAENGQMKVKRLRTKVIQSYLASGQFNGNENPEIIFNDKIMDALIYNHFGVWNEDIETAEPIQEWCCNDCNEPIASSLFASCLRHFALRHEEATGLPNAMIQKIEMLRHDMNIVAKMHQAHVIFKYSWIGVGKYGNIDWPRTYAKCYREMPPDDFFVFAAINGIATRALWSRLDESERRYLSNADNDVIRYTAILMFNPAVFNIVQCKSILVAAENGWPGAVCAWIGIQNNTLNNVDYVKEITEDFKDSIVETSDLPYENNSGKATLLAIREGQYHLFRYLPNVNTANSFDFLFADGHVSFDFFQQLTNFPAIENLLNDKLSDYLESIARDLLIWMPDSEVQRLRQEANAVGDIKSINCINRIINNCHHSAQQTQYAKSLRSINLMDACDAVVTSLDILLTRMVYGY</sequence>
<evidence type="ECO:0000313" key="14">
    <source>
        <dbReference type="EMBL" id="VBB28927.1"/>
    </source>
</evidence>
<dbReference type="PANTHER" id="PTHR13100:SF10">
    <property type="entry name" value="CELL GROWTH-REGULATING NUCLEOLAR PROTEIN"/>
    <property type="match status" value="1"/>
</dbReference>
<keyword evidence="7" id="KW-0689">Ribosomal protein</keyword>
<dbReference type="EMBL" id="UPTC01000500">
    <property type="protein sequence ID" value="VBB28927.1"/>
    <property type="molecule type" value="Genomic_DNA"/>
</dbReference>
<dbReference type="Pfam" id="PF10277">
    <property type="entry name" value="Frag1"/>
    <property type="match status" value="1"/>
</dbReference>
<keyword evidence="6" id="KW-0862">Zinc</keyword>
<evidence type="ECO:0000256" key="5">
    <source>
        <dbReference type="ARBA" id="ARBA00022771"/>
    </source>
</evidence>
<dbReference type="GO" id="GO:0003677">
    <property type="term" value="F:DNA binding"/>
    <property type="evidence" value="ECO:0007669"/>
    <property type="project" value="InterPro"/>
</dbReference>
<evidence type="ECO:0000256" key="6">
    <source>
        <dbReference type="ARBA" id="ARBA00022833"/>
    </source>
</evidence>
<evidence type="ECO:0000259" key="12">
    <source>
        <dbReference type="Pfam" id="PF10277"/>
    </source>
</evidence>
<dbReference type="GO" id="GO:0005840">
    <property type="term" value="C:ribosome"/>
    <property type="evidence" value="ECO:0007669"/>
    <property type="project" value="UniProtKB-KW"/>
</dbReference>
<keyword evidence="9" id="KW-0687">Ribonucleoprotein</keyword>
<evidence type="ECO:0000256" key="3">
    <source>
        <dbReference type="ARBA" id="ARBA00022723"/>
    </source>
</evidence>
<evidence type="ECO:0000313" key="15">
    <source>
        <dbReference type="Proteomes" id="UP000276991"/>
    </source>
</evidence>
<dbReference type="GO" id="GO:0006412">
    <property type="term" value="P:translation"/>
    <property type="evidence" value="ECO:0007669"/>
    <property type="project" value="InterPro"/>
</dbReference>
<evidence type="ECO:0000259" key="11">
    <source>
        <dbReference type="Pfam" id="PF08790"/>
    </source>
</evidence>
<dbReference type="InterPro" id="IPR019402">
    <property type="entry name" value="CWH43_N"/>
</dbReference>
<dbReference type="Pfam" id="PF08790">
    <property type="entry name" value="zf-LYAR"/>
    <property type="match status" value="1"/>
</dbReference>
<gene>
    <name evidence="14" type="ORF">NAV_LOCUS3743</name>
</gene>
<dbReference type="InterPro" id="IPR036236">
    <property type="entry name" value="Znf_C2H2_sf"/>
</dbReference>
<dbReference type="GO" id="GO:0000122">
    <property type="term" value="P:negative regulation of transcription by RNA polymerase II"/>
    <property type="evidence" value="ECO:0007669"/>
    <property type="project" value="TreeGrafter"/>
</dbReference>
<feature type="domain" description="Zinc finger C2H2 LYAR-type" evidence="11">
    <location>
        <begin position="362"/>
        <end position="389"/>
    </location>
</feature>
<keyword evidence="10" id="KW-1133">Transmembrane helix</keyword>
<feature type="domain" description="CWH43-like N-terminal" evidence="12">
    <location>
        <begin position="260"/>
        <end position="336"/>
    </location>
</feature>
<dbReference type="Proteomes" id="UP000276991">
    <property type="component" value="Unassembled WGS sequence"/>
</dbReference>
<keyword evidence="4" id="KW-0677">Repeat</keyword>
<reference evidence="14 15" key="1">
    <citation type="submission" date="2018-08" db="EMBL/GenBank/DDBJ databases">
        <authorList>
            <person name="Laetsch R D."/>
            <person name="Stevens L."/>
            <person name="Kumar S."/>
            <person name="Blaxter L. M."/>
        </authorList>
    </citation>
    <scope>NUCLEOTIDE SEQUENCE [LARGE SCALE GENOMIC DNA]</scope>
</reference>
<keyword evidence="10" id="KW-0812">Transmembrane</keyword>